<feature type="region of interest" description="Disordered" evidence="1">
    <location>
        <begin position="70"/>
        <end position="90"/>
    </location>
</feature>
<dbReference type="RefSeq" id="WP_316413180.1">
    <property type="nucleotide sequence ID" value="NZ_AP027080.1"/>
</dbReference>
<dbReference type="KEGG" id="msil:METEAL_36780"/>
<evidence type="ECO:0000256" key="1">
    <source>
        <dbReference type="SAM" id="MobiDB-lite"/>
    </source>
</evidence>
<evidence type="ECO:0008006" key="5">
    <source>
        <dbReference type="Google" id="ProtNLM"/>
    </source>
</evidence>
<reference evidence="4" key="1">
    <citation type="journal article" date="2023" name="Int. J. Syst. Evol. Microbiol.">
        <title>Mesoterricola silvestris gen. nov., sp. nov., Mesoterricola sediminis sp. nov., Geothrix oryzae sp. nov., Geothrix edaphica sp. nov., Geothrix rubra sp. nov., and Geothrix limicola sp. nov., six novel members of Acidobacteriota isolated from soils.</title>
        <authorList>
            <person name="Itoh H."/>
            <person name="Sugisawa Y."/>
            <person name="Mise K."/>
            <person name="Xu Z."/>
            <person name="Kuniyasu M."/>
            <person name="Ushijima N."/>
            <person name="Kawano K."/>
            <person name="Kobayashi E."/>
            <person name="Shiratori Y."/>
            <person name="Masuda Y."/>
            <person name="Senoo K."/>
        </authorList>
    </citation>
    <scope>NUCLEOTIDE SEQUENCE [LARGE SCALE GENOMIC DNA]</scope>
    <source>
        <strain evidence="4">W79</strain>
    </source>
</reference>
<dbReference type="EMBL" id="AP027080">
    <property type="protein sequence ID" value="BDU74504.1"/>
    <property type="molecule type" value="Genomic_DNA"/>
</dbReference>
<gene>
    <name evidence="3" type="ORF">METEAL_36780</name>
</gene>
<dbReference type="SUPFAM" id="SSF74653">
    <property type="entry name" value="TolA/TonB C-terminal domain"/>
    <property type="match status" value="1"/>
</dbReference>
<dbReference type="Proteomes" id="UP001238179">
    <property type="component" value="Chromosome"/>
</dbReference>
<keyword evidence="4" id="KW-1185">Reference proteome</keyword>
<feature type="transmembrane region" description="Helical" evidence="2">
    <location>
        <begin position="25"/>
        <end position="44"/>
    </location>
</feature>
<keyword evidence="2" id="KW-0812">Transmembrane</keyword>
<name>A0AA48GQY8_9BACT</name>
<keyword evidence="2" id="KW-0472">Membrane</keyword>
<dbReference type="AlphaFoldDB" id="A0AA48GQY8"/>
<keyword evidence="2" id="KW-1133">Transmembrane helix</keyword>
<proteinExistence type="predicted"/>
<organism evidence="3 4">
    <name type="scientific">Mesoterricola silvestris</name>
    <dbReference type="NCBI Taxonomy" id="2927979"/>
    <lineage>
        <taxon>Bacteria</taxon>
        <taxon>Pseudomonadati</taxon>
        <taxon>Acidobacteriota</taxon>
        <taxon>Holophagae</taxon>
        <taxon>Holophagales</taxon>
        <taxon>Holophagaceae</taxon>
        <taxon>Mesoterricola</taxon>
    </lineage>
</organism>
<evidence type="ECO:0000313" key="3">
    <source>
        <dbReference type="EMBL" id="BDU74504.1"/>
    </source>
</evidence>
<sequence length="255" mass="26913">MQTLFEPDLELELALSGVGEGRRGLSLALAAGLTLALVWGLGALRLRAADRQRAVVSGLRIAVDLVQEPGLREAPSPGRPGDPNGTGTVDPALLKYQALQAGLPRASSFTPDLDLDPPRALPGEPTLLDLAPGLPVARGGNGMAKGDGGSRPARAAAAPPARLILAQPLDDDEFRIIRQPIPVVKGARRDIKGSVLVRLSIGADGVPLTATPLGGPPEIWPKIVETVLQWRFHVPERMRAQAPIRLDVNFSLQTL</sequence>
<accession>A0AA48GQY8</accession>
<evidence type="ECO:0000256" key="2">
    <source>
        <dbReference type="SAM" id="Phobius"/>
    </source>
</evidence>
<protein>
    <recommendedName>
        <fullName evidence="5">TonB C-terminal domain-containing protein</fullName>
    </recommendedName>
</protein>
<evidence type="ECO:0000313" key="4">
    <source>
        <dbReference type="Proteomes" id="UP001238179"/>
    </source>
</evidence>